<evidence type="ECO:0000313" key="3">
    <source>
        <dbReference type="EMBL" id="MBG6085941.1"/>
    </source>
</evidence>
<dbReference type="InterPro" id="IPR055170">
    <property type="entry name" value="GFO_IDH_MocA-like_dom"/>
</dbReference>
<accession>A0A931GK19</accession>
<gene>
    <name evidence="3" type="ORF">IW256_000054</name>
</gene>
<dbReference type="EMBL" id="JADOUA010000001">
    <property type="protein sequence ID" value="MBG6085941.1"/>
    <property type="molecule type" value="Genomic_DNA"/>
</dbReference>
<dbReference type="InterPro" id="IPR036291">
    <property type="entry name" value="NAD(P)-bd_dom_sf"/>
</dbReference>
<dbReference type="Gene3D" id="3.30.360.10">
    <property type="entry name" value="Dihydrodipicolinate Reductase, domain 2"/>
    <property type="match status" value="1"/>
</dbReference>
<sequence>MTVAPLRVGLVGFGWMNRTVWLPRLRAHPRCRVVAILDPYHPGVPEPQAQANLGEFLRNRMDLAFIATPNRTHTALARACLDAGVTVLLEKPPCLCAGELRDLRAHAERAGARVLVSRPASHRRDVRALRRMAGLLLDPPFQVEAEWLRGSGLPRPGSWFTDRRAAGGGALIDLGWHVAEVALGLLDFPRPVEVTAELAEPPGVVAGGAGWRGDSAAPGRVTVEADGRLSARFADRSRLALRAAWRSRTPVDVTRIAVTGGGRVELVTTFGFSPHRVPRPRLTLAAGGRGHDLSAAAPLAEEYDRQLDDAVALAAGDADWRPGLEESAAVLDLLSGAYSAAGRPLAA</sequence>
<comment type="caution">
    <text evidence="3">The sequence shown here is derived from an EMBL/GenBank/DDBJ whole genome shotgun (WGS) entry which is preliminary data.</text>
</comment>
<feature type="domain" description="Gfo/Idh/MocA-like oxidoreductase N-terminal" evidence="1">
    <location>
        <begin position="6"/>
        <end position="116"/>
    </location>
</feature>
<dbReference type="InterPro" id="IPR000683">
    <property type="entry name" value="Gfo/Idh/MocA-like_OxRdtase_N"/>
</dbReference>
<protein>
    <submittedName>
        <fullName evidence="3">Oxidoreductase</fullName>
    </submittedName>
</protein>
<feature type="domain" description="GFO/IDH/MocA-like oxidoreductase" evidence="2">
    <location>
        <begin position="140"/>
        <end position="257"/>
    </location>
</feature>
<dbReference type="PANTHER" id="PTHR43377:SF1">
    <property type="entry name" value="BILIVERDIN REDUCTASE A"/>
    <property type="match status" value="1"/>
</dbReference>
<dbReference type="PANTHER" id="PTHR43377">
    <property type="entry name" value="BILIVERDIN REDUCTASE A"/>
    <property type="match status" value="1"/>
</dbReference>
<dbReference type="GO" id="GO:0000166">
    <property type="term" value="F:nucleotide binding"/>
    <property type="evidence" value="ECO:0007669"/>
    <property type="project" value="InterPro"/>
</dbReference>
<reference evidence="3" key="1">
    <citation type="submission" date="2020-11" db="EMBL/GenBank/DDBJ databases">
        <title>Sequencing the genomes of 1000 actinobacteria strains.</title>
        <authorList>
            <person name="Klenk H.-P."/>
        </authorList>
    </citation>
    <scope>NUCLEOTIDE SEQUENCE</scope>
    <source>
        <strain evidence="3">DSM 43175</strain>
    </source>
</reference>
<dbReference type="Pfam" id="PF01408">
    <property type="entry name" value="GFO_IDH_MocA"/>
    <property type="match status" value="1"/>
</dbReference>
<dbReference type="Gene3D" id="3.40.50.720">
    <property type="entry name" value="NAD(P)-binding Rossmann-like Domain"/>
    <property type="match status" value="1"/>
</dbReference>
<dbReference type="Pfam" id="PF22725">
    <property type="entry name" value="GFO_IDH_MocA_C3"/>
    <property type="match status" value="1"/>
</dbReference>
<evidence type="ECO:0000259" key="2">
    <source>
        <dbReference type="Pfam" id="PF22725"/>
    </source>
</evidence>
<dbReference type="AlphaFoldDB" id="A0A931GK19"/>
<dbReference type="RefSeq" id="WP_197009006.1">
    <property type="nucleotide sequence ID" value="NZ_BAABES010000014.1"/>
</dbReference>
<dbReference type="SUPFAM" id="SSF55347">
    <property type="entry name" value="Glyceraldehyde-3-phosphate dehydrogenase-like, C-terminal domain"/>
    <property type="match status" value="1"/>
</dbReference>
<proteinExistence type="predicted"/>
<dbReference type="Proteomes" id="UP000614047">
    <property type="component" value="Unassembled WGS sequence"/>
</dbReference>
<dbReference type="SUPFAM" id="SSF51735">
    <property type="entry name" value="NAD(P)-binding Rossmann-fold domains"/>
    <property type="match status" value="1"/>
</dbReference>
<keyword evidence="4" id="KW-1185">Reference proteome</keyword>
<organism evidence="3 4">
    <name type="scientific">Actinomadura viridis</name>
    <dbReference type="NCBI Taxonomy" id="58110"/>
    <lineage>
        <taxon>Bacteria</taxon>
        <taxon>Bacillati</taxon>
        <taxon>Actinomycetota</taxon>
        <taxon>Actinomycetes</taxon>
        <taxon>Streptosporangiales</taxon>
        <taxon>Thermomonosporaceae</taxon>
        <taxon>Actinomadura</taxon>
    </lineage>
</organism>
<dbReference type="InterPro" id="IPR051450">
    <property type="entry name" value="Gfo/Idh/MocA_Oxidoreductases"/>
</dbReference>
<evidence type="ECO:0000259" key="1">
    <source>
        <dbReference type="Pfam" id="PF01408"/>
    </source>
</evidence>
<name>A0A931GK19_9ACTN</name>
<evidence type="ECO:0000313" key="4">
    <source>
        <dbReference type="Proteomes" id="UP000614047"/>
    </source>
</evidence>